<comment type="similarity">
    <text evidence="2">Belongs to the MoaE family.</text>
</comment>
<dbReference type="Proteomes" id="UP001168528">
    <property type="component" value="Unassembled WGS sequence"/>
</dbReference>
<evidence type="ECO:0000256" key="6">
    <source>
        <dbReference type="ARBA" id="ARBA00026066"/>
    </source>
</evidence>
<gene>
    <name evidence="12" type="ORF">Q0590_14600</name>
</gene>
<dbReference type="EC" id="2.8.1.12" evidence="3"/>
<keyword evidence="5" id="KW-0501">Molybdenum cofactor biosynthesis</keyword>
<organism evidence="12 13">
    <name type="scientific">Rhodocytophaga aerolata</name>
    <dbReference type="NCBI Taxonomy" id="455078"/>
    <lineage>
        <taxon>Bacteria</taxon>
        <taxon>Pseudomonadati</taxon>
        <taxon>Bacteroidota</taxon>
        <taxon>Cytophagia</taxon>
        <taxon>Cytophagales</taxon>
        <taxon>Rhodocytophagaceae</taxon>
        <taxon>Rhodocytophaga</taxon>
    </lineage>
</organism>
<name>A0ABT8R5X4_9BACT</name>
<sequence>METKKKKHKVLLEGPVQPSFIADSIAKHSSKTDIGAHAIFLGQVRADAKEGKAVKAIEYSAYPEMAESILSEIREDLFSRYPITCMHIYHSVGTVKAGEISLFVFVSCKHRKESFDALRDIVELLKAKVPVWKKEIYEDESHVWV</sequence>
<dbReference type="CDD" id="cd00756">
    <property type="entry name" value="MoaE"/>
    <property type="match status" value="1"/>
</dbReference>
<evidence type="ECO:0000256" key="1">
    <source>
        <dbReference type="ARBA" id="ARBA00005046"/>
    </source>
</evidence>
<accession>A0ABT8R5X4</accession>
<protein>
    <recommendedName>
        <fullName evidence="4">Molybdopterin synthase catalytic subunit</fullName>
        <ecNumber evidence="3">2.8.1.12</ecNumber>
    </recommendedName>
    <alternativeName>
        <fullName evidence="9">MPT synthase subunit 2</fullName>
    </alternativeName>
    <alternativeName>
        <fullName evidence="7">Molybdenum cofactor biosynthesis protein E</fullName>
    </alternativeName>
    <alternativeName>
        <fullName evidence="8">Molybdopterin-converting factor large subunit</fullName>
    </alternativeName>
    <alternativeName>
        <fullName evidence="10">Molybdopterin-converting factor subunit 2</fullName>
    </alternativeName>
</protein>
<evidence type="ECO:0000256" key="4">
    <source>
        <dbReference type="ARBA" id="ARBA00013858"/>
    </source>
</evidence>
<dbReference type="Pfam" id="PF02391">
    <property type="entry name" value="MoaE"/>
    <property type="match status" value="1"/>
</dbReference>
<evidence type="ECO:0000256" key="10">
    <source>
        <dbReference type="ARBA" id="ARBA00032474"/>
    </source>
</evidence>
<keyword evidence="13" id="KW-1185">Reference proteome</keyword>
<evidence type="ECO:0000313" key="13">
    <source>
        <dbReference type="Proteomes" id="UP001168528"/>
    </source>
</evidence>
<comment type="caution">
    <text evidence="12">The sequence shown here is derived from an EMBL/GenBank/DDBJ whole genome shotgun (WGS) entry which is preliminary data.</text>
</comment>
<dbReference type="EMBL" id="JAUKPO010000007">
    <property type="protein sequence ID" value="MDO1447495.1"/>
    <property type="molecule type" value="Genomic_DNA"/>
</dbReference>
<dbReference type="InterPro" id="IPR003448">
    <property type="entry name" value="Mopterin_biosynth_MoaE"/>
</dbReference>
<comment type="pathway">
    <text evidence="1">Cofactor biosynthesis; molybdopterin biosynthesis.</text>
</comment>
<evidence type="ECO:0000256" key="5">
    <source>
        <dbReference type="ARBA" id="ARBA00023150"/>
    </source>
</evidence>
<evidence type="ECO:0000256" key="11">
    <source>
        <dbReference type="ARBA" id="ARBA00049878"/>
    </source>
</evidence>
<evidence type="ECO:0000256" key="8">
    <source>
        <dbReference type="ARBA" id="ARBA00030407"/>
    </source>
</evidence>
<dbReference type="InterPro" id="IPR036563">
    <property type="entry name" value="MoaE_sf"/>
</dbReference>
<evidence type="ECO:0000256" key="2">
    <source>
        <dbReference type="ARBA" id="ARBA00005426"/>
    </source>
</evidence>
<evidence type="ECO:0000313" key="12">
    <source>
        <dbReference type="EMBL" id="MDO1447495.1"/>
    </source>
</evidence>
<comment type="catalytic activity">
    <reaction evidence="11">
        <text>2 [molybdopterin-synthase sulfur-carrier protein]-C-terminal-Gly-aminoethanethioate + cyclic pyranopterin phosphate + H2O = molybdopterin + 2 [molybdopterin-synthase sulfur-carrier protein]-C-terminal Gly-Gly + 2 H(+)</text>
        <dbReference type="Rhea" id="RHEA:26333"/>
        <dbReference type="Rhea" id="RHEA-COMP:12202"/>
        <dbReference type="Rhea" id="RHEA-COMP:19907"/>
        <dbReference type="ChEBI" id="CHEBI:15377"/>
        <dbReference type="ChEBI" id="CHEBI:15378"/>
        <dbReference type="ChEBI" id="CHEBI:58698"/>
        <dbReference type="ChEBI" id="CHEBI:59648"/>
        <dbReference type="ChEBI" id="CHEBI:90778"/>
        <dbReference type="ChEBI" id="CHEBI:232372"/>
        <dbReference type="EC" id="2.8.1.12"/>
    </reaction>
</comment>
<dbReference type="PANTHER" id="PTHR23404">
    <property type="entry name" value="MOLYBDOPTERIN SYNTHASE RELATED"/>
    <property type="match status" value="1"/>
</dbReference>
<reference evidence="12" key="1">
    <citation type="submission" date="2023-07" db="EMBL/GenBank/DDBJ databases">
        <title>The genome sequence of Rhodocytophaga aerolata KACC 12507.</title>
        <authorList>
            <person name="Zhang X."/>
        </authorList>
    </citation>
    <scope>NUCLEOTIDE SEQUENCE</scope>
    <source>
        <strain evidence="12">KACC 12507</strain>
    </source>
</reference>
<dbReference type="SUPFAM" id="SSF54690">
    <property type="entry name" value="Molybdopterin synthase subunit MoaE"/>
    <property type="match status" value="1"/>
</dbReference>
<evidence type="ECO:0000256" key="7">
    <source>
        <dbReference type="ARBA" id="ARBA00029745"/>
    </source>
</evidence>
<proteinExistence type="inferred from homology"/>
<evidence type="ECO:0000256" key="9">
    <source>
        <dbReference type="ARBA" id="ARBA00030781"/>
    </source>
</evidence>
<dbReference type="RefSeq" id="WP_302038299.1">
    <property type="nucleotide sequence ID" value="NZ_JAUKPO010000007.1"/>
</dbReference>
<evidence type="ECO:0000256" key="3">
    <source>
        <dbReference type="ARBA" id="ARBA00011950"/>
    </source>
</evidence>
<dbReference type="Gene3D" id="3.90.1170.40">
    <property type="entry name" value="Molybdopterin biosynthesis MoaE subunit"/>
    <property type="match status" value="1"/>
</dbReference>
<comment type="subunit">
    <text evidence="6">Heterotetramer of 2 MoaD subunits and 2 MoaE subunits. Also stable as homodimer. The enzyme changes between these two forms during catalysis.</text>
</comment>